<dbReference type="InterPro" id="IPR029063">
    <property type="entry name" value="SAM-dependent_MTases_sf"/>
</dbReference>
<dbReference type="AlphaFoldDB" id="A0A0F9Q126"/>
<sequence>MKLILSIFPGIDLLGRGFEAEGYCVVRGPDLLWGCDIRTFHPPGSIFDGVIAGSPCQDFSTLTRTPTDYSDNMLAEFRRVVLEAFPEWFLLENVPTVPDITVPGYHVQRFDLNARECGMRQSRLRHFQFGSKSGFVIIPKRQKPYGHAVPICLASEGKKANRRSWSDFCAAQGLPRSTTFPGLSIAARYAAVGNGVPIPMAQVIARSVLDAHILHTDVRLCACGCGRRLTGRQLSATPACRKRLERRRKRDASISSTAGHVTPQET</sequence>
<organism evidence="5">
    <name type="scientific">marine sediment metagenome</name>
    <dbReference type="NCBI Taxonomy" id="412755"/>
    <lineage>
        <taxon>unclassified sequences</taxon>
        <taxon>metagenomes</taxon>
        <taxon>ecological metagenomes</taxon>
    </lineage>
</organism>
<dbReference type="GO" id="GO:0032259">
    <property type="term" value="P:methylation"/>
    <property type="evidence" value="ECO:0007669"/>
    <property type="project" value="UniProtKB-KW"/>
</dbReference>
<proteinExistence type="predicted"/>
<dbReference type="GO" id="GO:0008168">
    <property type="term" value="F:methyltransferase activity"/>
    <property type="evidence" value="ECO:0007669"/>
    <property type="project" value="UniProtKB-KW"/>
</dbReference>
<name>A0A0F9Q126_9ZZZZ</name>
<feature type="compositionally biased region" description="Polar residues" evidence="4">
    <location>
        <begin position="253"/>
        <end position="266"/>
    </location>
</feature>
<feature type="region of interest" description="Disordered" evidence="4">
    <location>
        <begin position="245"/>
        <end position="266"/>
    </location>
</feature>
<evidence type="ECO:0000313" key="5">
    <source>
        <dbReference type="EMBL" id="KKN37615.1"/>
    </source>
</evidence>
<comment type="caution">
    <text evidence="5">The sequence shown here is derived from an EMBL/GenBank/DDBJ whole genome shotgun (WGS) entry which is preliminary data.</text>
</comment>
<evidence type="ECO:0000256" key="4">
    <source>
        <dbReference type="SAM" id="MobiDB-lite"/>
    </source>
</evidence>
<keyword evidence="1" id="KW-0489">Methyltransferase</keyword>
<accession>A0A0F9Q126</accession>
<dbReference type="Pfam" id="PF00145">
    <property type="entry name" value="DNA_methylase"/>
    <property type="match status" value="1"/>
</dbReference>
<dbReference type="SUPFAM" id="SSF53335">
    <property type="entry name" value="S-adenosyl-L-methionine-dependent methyltransferases"/>
    <property type="match status" value="1"/>
</dbReference>
<dbReference type="EMBL" id="LAZR01001883">
    <property type="protein sequence ID" value="KKN37615.1"/>
    <property type="molecule type" value="Genomic_DNA"/>
</dbReference>
<dbReference type="PROSITE" id="PS00094">
    <property type="entry name" value="C5_MTASE_1"/>
    <property type="match status" value="1"/>
</dbReference>
<keyword evidence="3" id="KW-0949">S-adenosyl-L-methionine</keyword>
<protein>
    <recommendedName>
        <fullName evidence="6">DNA (cytosine-5-)-methyltransferase</fullName>
    </recommendedName>
</protein>
<evidence type="ECO:0008006" key="6">
    <source>
        <dbReference type="Google" id="ProtNLM"/>
    </source>
</evidence>
<dbReference type="Gene3D" id="3.40.50.150">
    <property type="entry name" value="Vaccinia Virus protein VP39"/>
    <property type="match status" value="1"/>
</dbReference>
<dbReference type="InterPro" id="IPR001525">
    <property type="entry name" value="C5_MeTfrase"/>
</dbReference>
<dbReference type="InterPro" id="IPR018117">
    <property type="entry name" value="C5_DNA_meth_AS"/>
</dbReference>
<reference evidence="5" key="1">
    <citation type="journal article" date="2015" name="Nature">
        <title>Complex archaea that bridge the gap between prokaryotes and eukaryotes.</title>
        <authorList>
            <person name="Spang A."/>
            <person name="Saw J.H."/>
            <person name="Jorgensen S.L."/>
            <person name="Zaremba-Niedzwiedzka K."/>
            <person name="Martijn J."/>
            <person name="Lind A.E."/>
            <person name="van Eijk R."/>
            <person name="Schleper C."/>
            <person name="Guy L."/>
            <person name="Ettema T.J."/>
        </authorList>
    </citation>
    <scope>NUCLEOTIDE SEQUENCE</scope>
</reference>
<evidence type="ECO:0000256" key="1">
    <source>
        <dbReference type="ARBA" id="ARBA00022603"/>
    </source>
</evidence>
<keyword evidence="2" id="KW-0808">Transferase</keyword>
<gene>
    <name evidence="5" type="ORF">LCGC14_0761850</name>
</gene>
<evidence type="ECO:0000256" key="2">
    <source>
        <dbReference type="ARBA" id="ARBA00022679"/>
    </source>
</evidence>
<evidence type="ECO:0000256" key="3">
    <source>
        <dbReference type="ARBA" id="ARBA00022691"/>
    </source>
</evidence>